<evidence type="ECO:0008006" key="3">
    <source>
        <dbReference type="Google" id="ProtNLM"/>
    </source>
</evidence>
<name>A0ABP8R037_9ACTN</name>
<dbReference type="InterPro" id="IPR029033">
    <property type="entry name" value="His_PPase_superfam"/>
</dbReference>
<evidence type="ECO:0000313" key="1">
    <source>
        <dbReference type="EMBL" id="GAA4514670.1"/>
    </source>
</evidence>
<dbReference type="SMART" id="SM00855">
    <property type="entry name" value="PGAM"/>
    <property type="match status" value="1"/>
</dbReference>
<dbReference type="CDD" id="cd07067">
    <property type="entry name" value="HP_PGM_like"/>
    <property type="match status" value="1"/>
</dbReference>
<evidence type="ECO:0000313" key="2">
    <source>
        <dbReference type="Proteomes" id="UP001500503"/>
    </source>
</evidence>
<dbReference type="Proteomes" id="UP001500503">
    <property type="component" value="Unassembled WGS sequence"/>
</dbReference>
<comment type="caution">
    <text evidence="1">The sequence shown here is derived from an EMBL/GenBank/DDBJ whole genome shotgun (WGS) entry which is preliminary data.</text>
</comment>
<dbReference type="Gene3D" id="3.40.50.1240">
    <property type="entry name" value="Phosphoglycerate mutase-like"/>
    <property type="match status" value="1"/>
</dbReference>
<dbReference type="SUPFAM" id="SSF53254">
    <property type="entry name" value="Phosphoglycerate mutase-like"/>
    <property type="match status" value="1"/>
</dbReference>
<dbReference type="PANTHER" id="PTHR48100:SF1">
    <property type="entry name" value="HISTIDINE PHOSPHATASE FAMILY PROTEIN-RELATED"/>
    <property type="match status" value="1"/>
</dbReference>
<dbReference type="InterPro" id="IPR050275">
    <property type="entry name" value="PGM_Phosphatase"/>
</dbReference>
<dbReference type="Pfam" id="PF00300">
    <property type="entry name" value="His_Phos_1"/>
    <property type="match status" value="1"/>
</dbReference>
<protein>
    <recommendedName>
        <fullName evidence="3">Phosphoglycerate mutase</fullName>
    </recommendedName>
</protein>
<keyword evidence="2" id="KW-1185">Reference proteome</keyword>
<reference evidence="2" key="1">
    <citation type="journal article" date="2019" name="Int. J. Syst. Evol. Microbiol.">
        <title>The Global Catalogue of Microorganisms (GCM) 10K type strain sequencing project: providing services to taxonomists for standard genome sequencing and annotation.</title>
        <authorList>
            <consortium name="The Broad Institute Genomics Platform"/>
            <consortium name="The Broad Institute Genome Sequencing Center for Infectious Disease"/>
            <person name="Wu L."/>
            <person name="Ma J."/>
        </authorList>
    </citation>
    <scope>NUCLEOTIDE SEQUENCE [LARGE SCALE GENOMIC DNA]</scope>
    <source>
        <strain evidence="2">JCM 17933</strain>
    </source>
</reference>
<accession>A0ABP8R037</accession>
<sequence>MSSSHFGYDVPRGPLVVNLVRHGNAPWVRDGVTVDDPELGQRGVDQCAALAAELSGAKFDLVVASPVKRARETVALACGGLETPAVEDWLAEMRYPVWQGQPPELAARALADARTLPAEERWNAFEESGEGIRSFTDRVRSGLRRFLAGLDVRPVTDGGPALWEMDGVERQILMVAHAGSISTVLSMLLGFEPTPWEWERFQIAHCSITRLITIPVGTRYAFSVECLGYMEYIPEHLRSW</sequence>
<dbReference type="EMBL" id="BAABHF010000049">
    <property type="protein sequence ID" value="GAA4514670.1"/>
    <property type="molecule type" value="Genomic_DNA"/>
</dbReference>
<dbReference type="PANTHER" id="PTHR48100">
    <property type="entry name" value="BROAD-SPECIFICITY PHOSPHATASE YOR283W-RELATED"/>
    <property type="match status" value="1"/>
</dbReference>
<dbReference type="RefSeq" id="WP_345473618.1">
    <property type="nucleotide sequence ID" value="NZ_BAABHF010000049.1"/>
</dbReference>
<proteinExistence type="predicted"/>
<gene>
    <name evidence="1" type="ORF">GCM10023191_083530</name>
</gene>
<dbReference type="InterPro" id="IPR013078">
    <property type="entry name" value="His_Pase_superF_clade-1"/>
</dbReference>
<organism evidence="1 2">
    <name type="scientific">Actinoallomurus oryzae</name>
    <dbReference type="NCBI Taxonomy" id="502180"/>
    <lineage>
        <taxon>Bacteria</taxon>
        <taxon>Bacillati</taxon>
        <taxon>Actinomycetota</taxon>
        <taxon>Actinomycetes</taxon>
        <taxon>Streptosporangiales</taxon>
        <taxon>Thermomonosporaceae</taxon>
        <taxon>Actinoallomurus</taxon>
    </lineage>
</organism>